<proteinExistence type="predicted"/>
<evidence type="ECO:0000313" key="2">
    <source>
        <dbReference type="Proteomes" id="UP001220662"/>
    </source>
</evidence>
<dbReference type="RefSeq" id="WP_276216117.1">
    <property type="nucleotide sequence ID" value="NZ_JARJLR010000483.1"/>
</dbReference>
<reference evidence="1" key="1">
    <citation type="submission" date="2023-03" db="EMBL/GenBank/DDBJ databases">
        <title>Draft assemblies of triclosan tolerant bacteria isolated from returned activated sludge.</title>
        <authorList>
            <person name="Van Hamelsveld S."/>
        </authorList>
    </citation>
    <scope>NUCLEOTIDE SEQUENCE</scope>
    <source>
        <strain evidence="1">GW210015_S63</strain>
    </source>
</reference>
<organism evidence="1 2">
    <name type="scientific">Pseudomonas citronellolis</name>
    <dbReference type="NCBI Taxonomy" id="53408"/>
    <lineage>
        <taxon>Bacteria</taxon>
        <taxon>Pseudomonadati</taxon>
        <taxon>Pseudomonadota</taxon>
        <taxon>Gammaproteobacteria</taxon>
        <taxon>Pseudomonadales</taxon>
        <taxon>Pseudomonadaceae</taxon>
        <taxon>Pseudomonas</taxon>
    </lineage>
</organism>
<dbReference type="Proteomes" id="UP001220662">
    <property type="component" value="Unassembled WGS sequence"/>
</dbReference>
<dbReference type="AlphaFoldDB" id="A0AAW6PF90"/>
<evidence type="ECO:0000313" key="1">
    <source>
        <dbReference type="EMBL" id="MDF3845769.1"/>
    </source>
</evidence>
<protein>
    <submittedName>
        <fullName evidence="1">Uncharacterized protein</fullName>
    </submittedName>
</protein>
<gene>
    <name evidence="1" type="ORF">P3W55_29020</name>
</gene>
<dbReference type="EMBL" id="JARJLR010000483">
    <property type="protein sequence ID" value="MDF3845769.1"/>
    <property type="molecule type" value="Genomic_DNA"/>
</dbReference>
<name>A0AAW6PF90_9PSED</name>
<accession>A0AAW6PF90</accession>
<sequence>MSHVPVTARDLFVRLITVTREMGVNETEVELVAMINGVRIPLTRGNFQVGDDSTLLIDLVPGLPAAGVPAMFVGMLQDKLLWYRGCDFVRMADIETAIVEAASATGQPGALAAYHSVLLERLRQIYEEGFTEEHDDEHQLGELAIAAVCYAEEAFCQLRTPDRLPEISRVVPDLWPWEPDWWKPSLDARHNLVKAGALILAAIGVIDRAIETELEEPNHG</sequence>
<comment type="caution">
    <text evidence="1">The sequence shown here is derived from an EMBL/GenBank/DDBJ whole genome shotgun (WGS) entry which is preliminary data.</text>
</comment>